<accession>A0A8H7PPV8</accession>
<feature type="region of interest" description="Disordered" evidence="2">
    <location>
        <begin position="1"/>
        <end position="43"/>
    </location>
</feature>
<name>A0A8H7PPV8_MORIS</name>
<feature type="coiled-coil region" evidence="1">
    <location>
        <begin position="459"/>
        <end position="693"/>
    </location>
</feature>
<feature type="coiled-coil region" evidence="1">
    <location>
        <begin position="298"/>
        <end position="428"/>
    </location>
</feature>
<reference evidence="3" key="1">
    <citation type="submission" date="2020-12" db="EMBL/GenBank/DDBJ databases">
        <title>Metabolic potential, ecology and presence of endohyphal bacteria is reflected in genomic diversity of Mucoromycotina.</title>
        <authorList>
            <person name="Muszewska A."/>
            <person name="Okrasinska A."/>
            <person name="Steczkiewicz K."/>
            <person name="Drgas O."/>
            <person name="Orlowska M."/>
            <person name="Perlinska-Lenart U."/>
            <person name="Aleksandrzak-Piekarczyk T."/>
            <person name="Szatraj K."/>
            <person name="Zielenkiewicz U."/>
            <person name="Pilsyk S."/>
            <person name="Malc E."/>
            <person name="Mieczkowski P."/>
            <person name="Kruszewska J.S."/>
            <person name="Biernat P."/>
            <person name="Pawlowska J."/>
        </authorList>
    </citation>
    <scope>NUCLEOTIDE SEQUENCE</scope>
    <source>
        <strain evidence="3">WA0000067209</strain>
    </source>
</reference>
<dbReference type="AlphaFoldDB" id="A0A8H7PPV8"/>
<proteinExistence type="predicted"/>
<keyword evidence="4" id="KW-1185">Reference proteome</keyword>
<gene>
    <name evidence="3" type="ORF">INT43_003143</name>
</gene>
<evidence type="ECO:0000313" key="3">
    <source>
        <dbReference type="EMBL" id="KAG2177896.1"/>
    </source>
</evidence>
<sequence length="875" mass="100788">MRRGSSTTDDDDGDSLFSSCSQPTKVSQNSLFGDESETDTLVTTPSDTDLKSFFVGKSPSVNSLSLNTSEQLVNTITSLEDHIKKSQLDAASQSRQVTELKQHLQKLKLDHDTKTLPLKIPSKPLATDIRDRMIAKIDQFLDEQHYAPFSNNKVLRSNSDAFQHLNRKQLIQQLLEFQQQRSDMIQEMNVLQTDQQHLEGAISVQQTMHASLLQKVGAIIEDFRNEFDQQSSSYMLSLATSKKIDTDDSKHDKEMQSQSVLLREHSIYSHQMAFLHHVARQLDSHGFPVFKLGSGETREANEESLHALQCKLTTAENQLAIQHESQNHQIHQLSLQLASQNEMLQNLRKKNSQLEEESRTLNEQLLKGRNTTSVQGHQIQVLEKKLEQSVQQAARVSANLQVERSQWSQKLEKEIESVEARKRQAMSTAQKSIEERDRTIRDLRLRGCAVNLPGQELHMDQLSLQSQRLKVENEEMERVVHQLRIEVNVADEELSYSKQQIERKEKQIEQLQTTLKTAITHDFPHPDGMHLDNPKLKSLIALKDEAELNSIKMEQERHKAIQSAKALKIELKSVEVKLRQSRADNAKLESTMLQFVNGNDLVQNKVECLREELEKADKRVAQAEKERAEWELRAAVAKAETRKNINQHESLIAELKTQQDSAADNVQQLQQTIKHLETEIEKAQKQHFETQSVLSAVQSSLAEREGEVALIKVQLSRQIQDHEIIAASEKKVHQTAIDRVQRQHEEEISRIRKLLTDQHASNTKRNQDIAYLQNARHIHMLEDKVKELEYAMTITCQQHEEKLANLERRLAKEYAQAAETVEKWEKKDRAWQMQAAGVEAEYWRRDSKIKEMEQEVVRLYSKNLELIKELAKWTP</sequence>
<dbReference type="Proteomes" id="UP000654370">
    <property type="component" value="Unassembled WGS sequence"/>
</dbReference>
<organism evidence="3 4">
    <name type="scientific">Mortierella isabellina</name>
    <name type="common">Filamentous fungus</name>
    <name type="synonym">Umbelopsis isabellina</name>
    <dbReference type="NCBI Taxonomy" id="91625"/>
    <lineage>
        <taxon>Eukaryota</taxon>
        <taxon>Fungi</taxon>
        <taxon>Fungi incertae sedis</taxon>
        <taxon>Mucoromycota</taxon>
        <taxon>Mucoromycotina</taxon>
        <taxon>Umbelopsidomycetes</taxon>
        <taxon>Umbelopsidales</taxon>
        <taxon>Umbelopsidaceae</taxon>
        <taxon>Umbelopsis</taxon>
    </lineage>
</organism>
<dbReference type="OrthoDB" id="2394254at2759"/>
<evidence type="ECO:0000256" key="1">
    <source>
        <dbReference type="SAM" id="Coils"/>
    </source>
</evidence>
<feature type="compositionally biased region" description="Polar residues" evidence="2">
    <location>
        <begin position="20"/>
        <end position="31"/>
    </location>
</feature>
<protein>
    <submittedName>
        <fullName evidence="3">Uncharacterized protein</fullName>
    </submittedName>
</protein>
<comment type="caution">
    <text evidence="3">The sequence shown here is derived from an EMBL/GenBank/DDBJ whole genome shotgun (WGS) entry which is preliminary data.</text>
</comment>
<feature type="coiled-coil region" evidence="1">
    <location>
        <begin position="796"/>
        <end position="869"/>
    </location>
</feature>
<evidence type="ECO:0000313" key="4">
    <source>
        <dbReference type="Proteomes" id="UP000654370"/>
    </source>
</evidence>
<evidence type="ECO:0000256" key="2">
    <source>
        <dbReference type="SAM" id="MobiDB-lite"/>
    </source>
</evidence>
<dbReference type="EMBL" id="JAEPQZ010000008">
    <property type="protein sequence ID" value="KAG2177896.1"/>
    <property type="molecule type" value="Genomic_DNA"/>
</dbReference>
<keyword evidence="1" id="KW-0175">Coiled coil</keyword>